<evidence type="ECO:0000256" key="3">
    <source>
        <dbReference type="ARBA" id="ARBA00022723"/>
    </source>
</evidence>
<reference evidence="14 15" key="1">
    <citation type="submission" date="2018-04" db="EMBL/GenBank/DDBJ databases">
        <title>The genome of golden apple snail Pomacea canaliculata provides insight into stress tolerance and invasive adaptation.</title>
        <authorList>
            <person name="Liu C."/>
            <person name="Liu B."/>
            <person name="Ren Y."/>
            <person name="Zhang Y."/>
            <person name="Wang H."/>
            <person name="Li S."/>
            <person name="Jiang F."/>
            <person name="Yin L."/>
            <person name="Zhang G."/>
            <person name="Qian W."/>
            <person name="Fan W."/>
        </authorList>
    </citation>
    <scope>NUCLEOTIDE SEQUENCE [LARGE SCALE GENOMIC DNA]</scope>
    <source>
        <strain evidence="14">SZHN2017</strain>
        <tissue evidence="14">Muscle</tissue>
    </source>
</reference>
<evidence type="ECO:0008006" key="16">
    <source>
        <dbReference type="Google" id="ProtNLM"/>
    </source>
</evidence>
<dbReference type="CDD" id="cd06916">
    <property type="entry name" value="NR_DBD_like"/>
    <property type="match status" value="1"/>
</dbReference>
<dbReference type="PROSITE" id="PS00031">
    <property type="entry name" value="NUCLEAR_REC_DBD_1"/>
    <property type="match status" value="1"/>
</dbReference>
<dbReference type="InterPro" id="IPR001628">
    <property type="entry name" value="Znf_hrmn_rcpt"/>
</dbReference>
<feature type="domain" description="Nuclear receptor" evidence="12">
    <location>
        <begin position="34"/>
        <end position="109"/>
    </location>
</feature>
<evidence type="ECO:0000256" key="6">
    <source>
        <dbReference type="ARBA" id="ARBA00023015"/>
    </source>
</evidence>
<keyword evidence="4" id="KW-0863">Zinc-finger</keyword>
<dbReference type="GO" id="GO:0005634">
    <property type="term" value="C:nucleus"/>
    <property type="evidence" value="ECO:0007669"/>
    <property type="project" value="UniProtKB-SubCell"/>
</dbReference>
<dbReference type="SUPFAM" id="SSF48508">
    <property type="entry name" value="Nuclear receptor ligand-binding domain"/>
    <property type="match status" value="1"/>
</dbReference>
<evidence type="ECO:0000313" key="14">
    <source>
        <dbReference type="EMBL" id="PVD33654.1"/>
    </source>
</evidence>
<dbReference type="PROSITE" id="PS51030">
    <property type="entry name" value="NUCLEAR_REC_DBD_2"/>
    <property type="match status" value="1"/>
</dbReference>
<dbReference type="PROSITE" id="PS51843">
    <property type="entry name" value="NR_LBD"/>
    <property type="match status" value="1"/>
</dbReference>
<dbReference type="InterPro" id="IPR035500">
    <property type="entry name" value="NHR-like_dom_sf"/>
</dbReference>
<dbReference type="GO" id="GO:0004879">
    <property type="term" value="F:nuclear receptor activity"/>
    <property type="evidence" value="ECO:0007669"/>
    <property type="project" value="TreeGrafter"/>
</dbReference>
<dbReference type="AlphaFoldDB" id="A0A2T7PJS6"/>
<feature type="compositionally biased region" description="Basic residues" evidence="11">
    <location>
        <begin position="1"/>
        <end position="11"/>
    </location>
</feature>
<dbReference type="PRINTS" id="PR00047">
    <property type="entry name" value="STROIDFINGER"/>
</dbReference>
<feature type="region of interest" description="Disordered" evidence="11">
    <location>
        <begin position="206"/>
        <end position="233"/>
    </location>
</feature>
<dbReference type="Pfam" id="PF00104">
    <property type="entry name" value="Hormone_recep"/>
    <property type="match status" value="1"/>
</dbReference>
<keyword evidence="6" id="KW-0805">Transcription regulation</keyword>
<keyword evidence="8" id="KW-0804">Transcription</keyword>
<evidence type="ECO:0000256" key="5">
    <source>
        <dbReference type="ARBA" id="ARBA00022833"/>
    </source>
</evidence>
<keyword evidence="3" id="KW-0479">Metal-binding</keyword>
<evidence type="ECO:0000313" key="15">
    <source>
        <dbReference type="Proteomes" id="UP000245119"/>
    </source>
</evidence>
<evidence type="ECO:0000256" key="9">
    <source>
        <dbReference type="ARBA" id="ARBA00023170"/>
    </source>
</evidence>
<dbReference type="Gene3D" id="1.10.565.10">
    <property type="entry name" value="Retinoid X Receptor"/>
    <property type="match status" value="1"/>
</dbReference>
<dbReference type="InterPro" id="IPR000536">
    <property type="entry name" value="Nucl_hrmn_rcpt_lig-bd"/>
</dbReference>
<gene>
    <name evidence="14" type="ORF">C0Q70_04912</name>
</gene>
<dbReference type="Proteomes" id="UP000245119">
    <property type="component" value="Linkage Group LG3"/>
</dbReference>
<comment type="subcellular location">
    <subcellularLocation>
        <location evidence="1">Nucleus</location>
    </subcellularLocation>
</comment>
<dbReference type="GO" id="GO:0008270">
    <property type="term" value="F:zinc ion binding"/>
    <property type="evidence" value="ECO:0007669"/>
    <property type="project" value="UniProtKB-KW"/>
</dbReference>
<evidence type="ECO:0000256" key="10">
    <source>
        <dbReference type="ARBA" id="ARBA00023242"/>
    </source>
</evidence>
<dbReference type="FunFam" id="3.30.50.10:FF:000030">
    <property type="entry name" value="Nuclear Hormone Receptor family"/>
    <property type="match status" value="1"/>
</dbReference>
<feature type="region of interest" description="Disordered" evidence="11">
    <location>
        <begin position="448"/>
        <end position="483"/>
    </location>
</feature>
<dbReference type="PANTHER" id="PTHR45805:SF2">
    <property type="entry name" value="NUCLEAR HORMONE RECEPTOR HR3-RELATED"/>
    <property type="match status" value="1"/>
</dbReference>
<keyword evidence="7" id="KW-0238">DNA-binding</keyword>
<evidence type="ECO:0000256" key="2">
    <source>
        <dbReference type="ARBA" id="ARBA00005993"/>
    </source>
</evidence>
<comment type="similarity">
    <text evidence="2">Belongs to the nuclear hormone receptor family.</text>
</comment>
<proteinExistence type="inferred from homology"/>
<protein>
    <recommendedName>
        <fullName evidence="16">Nuclear receptor domain-containing protein</fullName>
    </recommendedName>
</protein>
<keyword evidence="15" id="KW-1185">Reference proteome</keyword>
<dbReference type="PANTHER" id="PTHR45805">
    <property type="entry name" value="NUCLEAR HORMONE RECEPTOR HR3-RELATED"/>
    <property type="match status" value="1"/>
</dbReference>
<dbReference type="SUPFAM" id="SSF57716">
    <property type="entry name" value="Glucocorticoid receptor-like (DNA-binding domain)"/>
    <property type="match status" value="1"/>
</dbReference>
<evidence type="ECO:0000259" key="13">
    <source>
        <dbReference type="PROSITE" id="PS51843"/>
    </source>
</evidence>
<accession>A0A2T7PJS6</accession>
<comment type="caution">
    <text evidence="14">The sequence shown here is derived from an EMBL/GenBank/DDBJ whole genome shotgun (WGS) entry which is preliminary data.</text>
</comment>
<evidence type="ECO:0000256" key="11">
    <source>
        <dbReference type="SAM" id="MobiDB-lite"/>
    </source>
</evidence>
<dbReference type="SMART" id="SM00399">
    <property type="entry name" value="ZnF_C4"/>
    <property type="match status" value="1"/>
</dbReference>
<dbReference type="InterPro" id="IPR001723">
    <property type="entry name" value="Nuclear_hrmn_rcpt"/>
</dbReference>
<dbReference type="GO" id="GO:0000978">
    <property type="term" value="F:RNA polymerase II cis-regulatory region sequence-specific DNA binding"/>
    <property type="evidence" value="ECO:0007669"/>
    <property type="project" value="TreeGrafter"/>
</dbReference>
<organism evidence="14 15">
    <name type="scientific">Pomacea canaliculata</name>
    <name type="common">Golden apple snail</name>
    <dbReference type="NCBI Taxonomy" id="400727"/>
    <lineage>
        <taxon>Eukaryota</taxon>
        <taxon>Metazoa</taxon>
        <taxon>Spiralia</taxon>
        <taxon>Lophotrochozoa</taxon>
        <taxon>Mollusca</taxon>
        <taxon>Gastropoda</taxon>
        <taxon>Caenogastropoda</taxon>
        <taxon>Architaenioglossa</taxon>
        <taxon>Ampullarioidea</taxon>
        <taxon>Ampullariidae</taxon>
        <taxon>Pomacea</taxon>
    </lineage>
</organism>
<feature type="region of interest" description="Disordered" evidence="11">
    <location>
        <begin position="1"/>
        <end position="29"/>
    </location>
</feature>
<name>A0A2T7PJS6_POMCA</name>
<evidence type="ECO:0000259" key="12">
    <source>
        <dbReference type="PROSITE" id="PS51030"/>
    </source>
</evidence>
<evidence type="ECO:0000256" key="7">
    <source>
        <dbReference type="ARBA" id="ARBA00023125"/>
    </source>
</evidence>
<dbReference type="EMBL" id="PZQS01000003">
    <property type="protein sequence ID" value="PVD33654.1"/>
    <property type="molecule type" value="Genomic_DNA"/>
</dbReference>
<dbReference type="Pfam" id="PF00105">
    <property type="entry name" value="zf-C4"/>
    <property type="match status" value="1"/>
</dbReference>
<dbReference type="PRINTS" id="PR00398">
    <property type="entry name" value="STRDHORMONER"/>
</dbReference>
<dbReference type="OrthoDB" id="5850793at2759"/>
<dbReference type="STRING" id="400727.A0A2T7PJS6"/>
<evidence type="ECO:0000256" key="8">
    <source>
        <dbReference type="ARBA" id="ARBA00023163"/>
    </source>
</evidence>
<sequence>MNTTPPKKRRKGNIDEDAGLQKPVRTAPTNTSLLPPCRVCQEPGAGFHYGVNTCEACKGFFRRSLVRKEDYKCLGNGNCNIHAGKRKICPKCRLEKCLAVGMSKEAIKTGRYTHAKRTQDILEAKKALSPMPDAVPKSTLQPESSSMSTTVLSGSLNQEFCAANEEQSSDHDLTRQPFSLLMTSSQHNLLENQGLVDESYFSASSISSTSSPVSHQPVANDTPRLSSQVSPSSFASPLSLESALGSNSEEYGEGELSRIIHDLIEVHEHNICPDTRFTPEEVLEEQKACYEACRLKEEMFGPMQRLSKEEYQEVFRSTGLDVDGRQMIFNDLVEVIDLSIRRYISFVKIIPGFSSLTLNDQIRLIKDNRFENALLGTYHAYNWDLKVATIRRGKTFSLNEMNSLSNETVGQRRFECANAIQKLGLSHEEMILFKAVVAVTSGAEDLDEPHKHAVVTSTPDKETQGRLTSDSMQPCDDASPGRQPALRVIDVTHGPGRRLLYKAGQLTSLLLFTVDSMGGSTTSV</sequence>
<feature type="domain" description="NR LBD" evidence="13">
    <location>
        <begin position="298"/>
        <end position="524"/>
    </location>
</feature>
<keyword evidence="9" id="KW-0675">Receptor</keyword>
<dbReference type="InterPro" id="IPR013088">
    <property type="entry name" value="Znf_NHR/GATA"/>
</dbReference>
<dbReference type="Gene3D" id="3.30.50.10">
    <property type="entry name" value="Erythroid Transcription Factor GATA-1, subunit A"/>
    <property type="match status" value="1"/>
</dbReference>
<evidence type="ECO:0000256" key="1">
    <source>
        <dbReference type="ARBA" id="ARBA00004123"/>
    </source>
</evidence>
<keyword evidence="5" id="KW-0862">Zinc</keyword>
<keyword evidence="10" id="KW-0539">Nucleus</keyword>
<evidence type="ECO:0000256" key="4">
    <source>
        <dbReference type="ARBA" id="ARBA00022771"/>
    </source>
</evidence>